<evidence type="ECO:0000313" key="2">
    <source>
        <dbReference type="Proteomes" id="UP001066276"/>
    </source>
</evidence>
<sequence length="86" mass="9219">MTTALLICVVRCCLLRRRADKTKSMPHAAAALCFVGRLHKSDQAPSPNRTSGILQLAASQLNPSPIRSCTFTNPNLSARSVPTGEV</sequence>
<gene>
    <name evidence="1" type="ORF">NDU88_008024</name>
</gene>
<keyword evidence="2" id="KW-1185">Reference proteome</keyword>
<proteinExistence type="predicted"/>
<dbReference type="Proteomes" id="UP001066276">
    <property type="component" value="Chromosome 5"/>
</dbReference>
<reference evidence="1" key="1">
    <citation type="journal article" date="2022" name="bioRxiv">
        <title>Sequencing and chromosome-scale assembly of the giantPleurodeles waltlgenome.</title>
        <authorList>
            <person name="Brown T."/>
            <person name="Elewa A."/>
            <person name="Iarovenko S."/>
            <person name="Subramanian E."/>
            <person name="Araus A.J."/>
            <person name="Petzold A."/>
            <person name="Susuki M."/>
            <person name="Suzuki K.-i.T."/>
            <person name="Hayashi T."/>
            <person name="Toyoda A."/>
            <person name="Oliveira C."/>
            <person name="Osipova E."/>
            <person name="Leigh N.D."/>
            <person name="Simon A."/>
            <person name="Yun M.H."/>
        </authorList>
    </citation>
    <scope>NUCLEOTIDE SEQUENCE</scope>
    <source>
        <strain evidence="1">20211129_DDA</strain>
        <tissue evidence="1">Liver</tissue>
    </source>
</reference>
<dbReference type="AlphaFoldDB" id="A0AAV7RWG4"/>
<comment type="caution">
    <text evidence="1">The sequence shown here is derived from an EMBL/GenBank/DDBJ whole genome shotgun (WGS) entry which is preliminary data.</text>
</comment>
<evidence type="ECO:0000313" key="1">
    <source>
        <dbReference type="EMBL" id="KAJ1155293.1"/>
    </source>
</evidence>
<protein>
    <recommendedName>
        <fullName evidence="3">Secreted protein</fullName>
    </recommendedName>
</protein>
<accession>A0AAV7RWG4</accession>
<name>A0AAV7RWG4_PLEWA</name>
<dbReference type="EMBL" id="JANPWB010000009">
    <property type="protein sequence ID" value="KAJ1155293.1"/>
    <property type="molecule type" value="Genomic_DNA"/>
</dbReference>
<organism evidence="1 2">
    <name type="scientific">Pleurodeles waltl</name>
    <name type="common">Iberian ribbed newt</name>
    <dbReference type="NCBI Taxonomy" id="8319"/>
    <lineage>
        <taxon>Eukaryota</taxon>
        <taxon>Metazoa</taxon>
        <taxon>Chordata</taxon>
        <taxon>Craniata</taxon>
        <taxon>Vertebrata</taxon>
        <taxon>Euteleostomi</taxon>
        <taxon>Amphibia</taxon>
        <taxon>Batrachia</taxon>
        <taxon>Caudata</taxon>
        <taxon>Salamandroidea</taxon>
        <taxon>Salamandridae</taxon>
        <taxon>Pleurodelinae</taxon>
        <taxon>Pleurodeles</taxon>
    </lineage>
</organism>
<evidence type="ECO:0008006" key="3">
    <source>
        <dbReference type="Google" id="ProtNLM"/>
    </source>
</evidence>